<protein>
    <recommendedName>
        <fullName evidence="4">Cox cluster protein</fullName>
    </recommendedName>
</protein>
<evidence type="ECO:0000313" key="3">
    <source>
        <dbReference type="Proteomes" id="UP001597119"/>
    </source>
</evidence>
<keyword evidence="1" id="KW-1133">Transmembrane helix</keyword>
<evidence type="ECO:0000256" key="1">
    <source>
        <dbReference type="SAM" id="Phobius"/>
    </source>
</evidence>
<evidence type="ECO:0000313" key="2">
    <source>
        <dbReference type="EMBL" id="MFD1587932.1"/>
    </source>
</evidence>
<comment type="caution">
    <text evidence="2">The sequence shown here is derived from an EMBL/GenBank/DDBJ whole genome shotgun (WGS) entry which is preliminary data.</text>
</comment>
<accession>A0ABD6CDB9</accession>
<organism evidence="2 3">
    <name type="scientific">Halorientalis brevis</name>
    <dbReference type="NCBI Taxonomy" id="1126241"/>
    <lineage>
        <taxon>Archaea</taxon>
        <taxon>Methanobacteriati</taxon>
        <taxon>Methanobacteriota</taxon>
        <taxon>Stenosarchaea group</taxon>
        <taxon>Halobacteria</taxon>
        <taxon>Halobacteriales</taxon>
        <taxon>Haloarculaceae</taxon>
        <taxon>Halorientalis</taxon>
    </lineage>
</organism>
<dbReference type="EMBL" id="JBHUDJ010000006">
    <property type="protein sequence ID" value="MFD1587932.1"/>
    <property type="molecule type" value="Genomic_DNA"/>
</dbReference>
<name>A0ABD6CDB9_9EURY</name>
<dbReference type="AlphaFoldDB" id="A0ABD6CDB9"/>
<dbReference type="RefSeq" id="WP_247380392.1">
    <property type="nucleotide sequence ID" value="NZ_JALLGV010000008.1"/>
</dbReference>
<feature type="transmembrane region" description="Helical" evidence="1">
    <location>
        <begin position="52"/>
        <end position="71"/>
    </location>
</feature>
<reference evidence="2 3" key="1">
    <citation type="journal article" date="2019" name="Int. J. Syst. Evol. Microbiol.">
        <title>The Global Catalogue of Microorganisms (GCM) 10K type strain sequencing project: providing services to taxonomists for standard genome sequencing and annotation.</title>
        <authorList>
            <consortium name="The Broad Institute Genomics Platform"/>
            <consortium name="The Broad Institute Genome Sequencing Center for Infectious Disease"/>
            <person name="Wu L."/>
            <person name="Ma J."/>
        </authorList>
    </citation>
    <scope>NUCLEOTIDE SEQUENCE [LARGE SCALE GENOMIC DNA]</scope>
    <source>
        <strain evidence="2 3">CGMCC 1.12125</strain>
    </source>
</reference>
<feature type="transmembrane region" description="Helical" evidence="1">
    <location>
        <begin position="78"/>
        <end position="98"/>
    </location>
</feature>
<evidence type="ECO:0008006" key="4">
    <source>
        <dbReference type="Google" id="ProtNLM"/>
    </source>
</evidence>
<proteinExistence type="predicted"/>
<keyword evidence="1" id="KW-0812">Transmembrane</keyword>
<dbReference type="Proteomes" id="UP001597119">
    <property type="component" value="Unassembled WGS sequence"/>
</dbReference>
<keyword evidence="3" id="KW-1185">Reference proteome</keyword>
<sequence length="110" mass="11156">MVKSFVVRVIMDLSILLLIVASIVEVYADVRGSGMPEFLPAPLAGLPSCHPATALAVAGVAGLAVGVLMALDQLPGGRMFVGVIAAIAFLFSGGFIVGDSEEPDGSGYHG</sequence>
<gene>
    <name evidence="2" type="ORF">ACFR9U_13165</name>
</gene>
<keyword evidence="1" id="KW-0472">Membrane</keyword>